<proteinExistence type="predicted"/>
<dbReference type="eggNOG" id="ENOG502ZCU4">
    <property type="taxonomic scope" value="Bacteria"/>
</dbReference>
<name>F5R7X7_METUF</name>
<keyword evidence="1" id="KW-0472">Membrane</keyword>
<dbReference type="EMBL" id="AFHG01000029">
    <property type="protein sequence ID" value="EGK73130.1"/>
    <property type="molecule type" value="Genomic_DNA"/>
</dbReference>
<dbReference type="RefSeq" id="WP_008058134.1">
    <property type="nucleotide sequence ID" value="NZ_AFHG01000029.1"/>
</dbReference>
<feature type="transmembrane region" description="Helical" evidence="1">
    <location>
        <begin position="68"/>
        <end position="92"/>
    </location>
</feature>
<comment type="caution">
    <text evidence="2">The sequence shown here is derived from an EMBL/GenBank/DDBJ whole genome shotgun (WGS) entry which is preliminary data.</text>
</comment>
<feature type="transmembrane region" description="Helical" evidence="1">
    <location>
        <begin position="99"/>
        <end position="118"/>
    </location>
</feature>
<keyword evidence="3" id="KW-1185">Reference proteome</keyword>
<protein>
    <submittedName>
        <fullName evidence="2">Uncharacterized protein</fullName>
    </submittedName>
</protein>
<evidence type="ECO:0000313" key="3">
    <source>
        <dbReference type="Proteomes" id="UP000005019"/>
    </source>
</evidence>
<accession>F5R7X7</accession>
<dbReference type="Proteomes" id="UP000005019">
    <property type="component" value="Unassembled WGS sequence"/>
</dbReference>
<gene>
    <name evidence="2" type="ORF">METUNv1_00301</name>
</gene>
<sequence length="231" mass="25181">MQAPAAFRRTASLRTATMNAPLALATALTIAGGLWLDACGLAWAQPAVALWTWLLFGFMWWSGHADQRMQWTVCLAWATFGEIVLSLLWGLYDYRLGNLPLFVPPGHVLLYALGVWLADRLPHRATDAVPPLAGGLVLAGLAVGGDTANLPLFALYMLALRYGPSPRLYSTMFVLALCMELYGTALGAWTWRDQVPGLALVSANPPLAAGAFYCMLDWLTALRPRRRPLPA</sequence>
<dbReference type="STRING" id="1000565.METUNv1_00301"/>
<organism evidence="2 3">
    <name type="scientific">Methyloversatilis universalis (strain ATCC BAA-1314 / DSM 25237 / JCM 13912 / CCUG 52030 / FAM5)</name>
    <dbReference type="NCBI Taxonomy" id="1000565"/>
    <lineage>
        <taxon>Bacteria</taxon>
        <taxon>Pseudomonadati</taxon>
        <taxon>Pseudomonadota</taxon>
        <taxon>Betaproteobacteria</taxon>
        <taxon>Nitrosomonadales</taxon>
        <taxon>Sterolibacteriaceae</taxon>
        <taxon>Methyloversatilis</taxon>
    </lineage>
</organism>
<reference evidence="2 3" key="1">
    <citation type="journal article" date="2011" name="J. Bacteriol.">
        <title>Genome sequence of Methyloversatilis universalis FAM5T, a methylotrophic representative of the order Rhodocyclales.</title>
        <authorList>
            <person name="Kittichotirat W."/>
            <person name="Good N.M."/>
            <person name="Hall R."/>
            <person name="Bringel F."/>
            <person name="Lajus A."/>
            <person name="Medigue C."/>
            <person name="Smalley N.E."/>
            <person name="Beck D."/>
            <person name="Bumgarner R."/>
            <person name="Vuilleumier S."/>
            <person name="Kalyuzhnaya M.G."/>
        </authorList>
    </citation>
    <scope>NUCLEOTIDE SEQUENCE [LARGE SCALE GENOMIC DNA]</scope>
    <source>
        <strain evidence="3">ATCC BAA-1314 / JCM 13912 / FAM5</strain>
    </source>
</reference>
<feature type="transmembrane region" description="Helical" evidence="1">
    <location>
        <begin position="172"/>
        <end position="191"/>
    </location>
</feature>
<feature type="transmembrane region" description="Helical" evidence="1">
    <location>
        <begin position="138"/>
        <end position="160"/>
    </location>
</feature>
<dbReference type="AlphaFoldDB" id="F5R7X7"/>
<evidence type="ECO:0000256" key="1">
    <source>
        <dbReference type="SAM" id="Phobius"/>
    </source>
</evidence>
<keyword evidence="1" id="KW-0812">Transmembrane</keyword>
<keyword evidence="1" id="KW-1133">Transmembrane helix</keyword>
<evidence type="ECO:0000313" key="2">
    <source>
        <dbReference type="EMBL" id="EGK73130.1"/>
    </source>
</evidence>
<feature type="transmembrane region" description="Helical" evidence="1">
    <location>
        <begin position="197"/>
        <end position="219"/>
    </location>
</feature>